<protein>
    <submittedName>
        <fullName evidence="2">Uncharacterized protein</fullName>
    </submittedName>
</protein>
<dbReference type="EMBL" id="JASCZI010031624">
    <property type="protein sequence ID" value="MED6127141.1"/>
    <property type="molecule type" value="Genomic_DNA"/>
</dbReference>
<sequence length="84" mass="9016">LKAPRDQDLLKSGSLEAKEGTELPKEERVAVEEVDGTEEDDGRTVVGVGFGVGSSSENVRSVLIEEKDGELGRKKRDGGEERCG</sequence>
<evidence type="ECO:0000256" key="1">
    <source>
        <dbReference type="SAM" id="MobiDB-lite"/>
    </source>
</evidence>
<feature type="region of interest" description="Disordered" evidence="1">
    <location>
        <begin position="1"/>
        <end position="45"/>
    </location>
</feature>
<evidence type="ECO:0000313" key="2">
    <source>
        <dbReference type="EMBL" id="MED6127141.1"/>
    </source>
</evidence>
<gene>
    <name evidence="2" type="ORF">PIB30_085274</name>
</gene>
<dbReference type="Proteomes" id="UP001341840">
    <property type="component" value="Unassembled WGS sequence"/>
</dbReference>
<evidence type="ECO:0000313" key="3">
    <source>
        <dbReference type="Proteomes" id="UP001341840"/>
    </source>
</evidence>
<accession>A0ABU6RTL3</accession>
<feature type="compositionally biased region" description="Acidic residues" evidence="1">
    <location>
        <begin position="32"/>
        <end position="41"/>
    </location>
</feature>
<organism evidence="2 3">
    <name type="scientific">Stylosanthes scabra</name>
    <dbReference type="NCBI Taxonomy" id="79078"/>
    <lineage>
        <taxon>Eukaryota</taxon>
        <taxon>Viridiplantae</taxon>
        <taxon>Streptophyta</taxon>
        <taxon>Embryophyta</taxon>
        <taxon>Tracheophyta</taxon>
        <taxon>Spermatophyta</taxon>
        <taxon>Magnoliopsida</taxon>
        <taxon>eudicotyledons</taxon>
        <taxon>Gunneridae</taxon>
        <taxon>Pentapetalae</taxon>
        <taxon>rosids</taxon>
        <taxon>fabids</taxon>
        <taxon>Fabales</taxon>
        <taxon>Fabaceae</taxon>
        <taxon>Papilionoideae</taxon>
        <taxon>50 kb inversion clade</taxon>
        <taxon>dalbergioids sensu lato</taxon>
        <taxon>Dalbergieae</taxon>
        <taxon>Pterocarpus clade</taxon>
        <taxon>Stylosanthes</taxon>
    </lineage>
</organism>
<comment type="caution">
    <text evidence="2">The sequence shown here is derived from an EMBL/GenBank/DDBJ whole genome shotgun (WGS) entry which is preliminary data.</text>
</comment>
<proteinExistence type="predicted"/>
<name>A0ABU6RTL3_9FABA</name>
<feature type="compositionally biased region" description="Basic and acidic residues" evidence="1">
    <location>
        <begin position="16"/>
        <end position="31"/>
    </location>
</feature>
<keyword evidence="3" id="KW-1185">Reference proteome</keyword>
<feature type="non-terminal residue" evidence="2">
    <location>
        <position position="1"/>
    </location>
</feature>
<reference evidence="2 3" key="1">
    <citation type="journal article" date="2023" name="Plants (Basel)">
        <title>Bridging the Gap: Combining Genomics and Transcriptomics Approaches to Understand Stylosanthes scabra, an Orphan Legume from the Brazilian Caatinga.</title>
        <authorList>
            <person name="Ferreira-Neto J.R.C."/>
            <person name="da Silva M.D."/>
            <person name="Binneck E."/>
            <person name="de Melo N.F."/>
            <person name="da Silva R.H."/>
            <person name="de Melo A.L.T.M."/>
            <person name="Pandolfi V."/>
            <person name="Bustamante F.O."/>
            <person name="Brasileiro-Vidal A.C."/>
            <person name="Benko-Iseppon A.M."/>
        </authorList>
    </citation>
    <scope>NUCLEOTIDE SEQUENCE [LARGE SCALE GENOMIC DNA]</scope>
    <source>
        <tissue evidence="2">Leaves</tissue>
    </source>
</reference>